<protein>
    <submittedName>
        <fullName evidence="2">Uncharacterized protein</fullName>
    </submittedName>
</protein>
<proteinExistence type="predicted"/>
<dbReference type="AlphaFoldDB" id="A0A1J9Q887"/>
<dbReference type="EMBL" id="LGTZ01002750">
    <property type="protein sequence ID" value="OJD11389.1"/>
    <property type="molecule type" value="Genomic_DNA"/>
</dbReference>
<keyword evidence="3" id="KW-1185">Reference proteome</keyword>
<organism evidence="2 3">
    <name type="scientific">Blastomyces percursus</name>
    <dbReference type="NCBI Taxonomy" id="1658174"/>
    <lineage>
        <taxon>Eukaryota</taxon>
        <taxon>Fungi</taxon>
        <taxon>Dikarya</taxon>
        <taxon>Ascomycota</taxon>
        <taxon>Pezizomycotina</taxon>
        <taxon>Eurotiomycetes</taxon>
        <taxon>Eurotiomycetidae</taxon>
        <taxon>Onygenales</taxon>
        <taxon>Ajellomycetaceae</taxon>
        <taxon>Blastomyces</taxon>
    </lineage>
</organism>
<dbReference type="Proteomes" id="UP000242791">
    <property type="component" value="Unassembled WGS sequence"/>
</dbReference>
<feature type="region of interest" description="Disordered" evidence="1">
    <location>
        <begin position="41"/>
        <end position="70"/>
    </location>
</feature>
<evidence type="ECO:0000313" key="3">
    <source>
        <dbReference type="Proteomes" id="UP000242791"/>
    </source>
</evidence>
<evidence type="ECO:0000256" key="1">
    <source>
        <dbReference type="SAM" id="MobiDB-lite"/>
    </source>
</evidence>
<comment type="caution">
    <text evidence="2">The sequence shown here is derived from an EMBL/GenBank/DDBJ whole genome shotgun (WGS) entry which is preliminary data.</text>
</comment>
<reference evidence="2 3" key="1">
    <citation type="submission" date="2015-08" db="EMBL/GenBank/DDBJ databases">
        <title>Emmonsia species relationships and genome sequence.</title>
        <authorList>
            <person name="Cuomo C.A."/>
            <person name="Schwartz I.S."/>
            <person name="Kenyon C."/>
            <person name="De Hoog G.S."/>
            <person name="Govender N.P."/>
            <person name="Botha A."/>
            <person name="Moreno L."/>
            <person name="De Vries M."/>
            <person name="Munoz J.F."/>
            <person name="Stielow J.B."/>
        </authorList>
    </citation>
    <scope>NUCLEOTIDE SEQUENCE [LARGE SCALE GENOMIC DNA]</scope>
    <source>
        <strain evidence="2 3">EI222</strain>
    </source>
</reference>
<sequence>MPSKRKDPFRFYDPETIHKRKRQARANKASSANKMDIEEFAHREASVKSPPLKSSLIATSETIGDSGRGA</sequence>
<dbReference type="VEuPathDB" id="FungiDB:ACJ73_09547"/>
<gene>
    <name evidence="2" type="ORF">ACJ73_09547</name>
</gene>
<evidence type="ECO:0000313" key="2">
    <source>
        <dbReference type="EMBL" id="OJD11389.1"/>
    </source>
</evidence>
<accession>A0A1J9Q887</accession>
<name>A0A1J9Q887_9EURO</name>